<evidence type="ECO:0000313" key="7">
    <source>
        <dbReference type="Proteomes" id="UP001385951"/>
    </source>
</evidence>
<evidence type="ECO:0000256" key="1">
    <source>
        <dbReference type="ARBA" id="ARBA00022679"/>
    </source>
</evidence>
<proteinExistence type="predicted"/>
<dbReference type="AlphaFoldDB" id="A0AAW0FYJ7"/>
<evidence type="ECO:0000259" key="5">
    <source>
        <dbReference type="PROSITE" id="PS50011"/>
    </source>
</evidence>
<dbReference type="CDD" id="cd00180">
    <property type="entry name" value="PKc"/>
    <property type="match status" value="1"/>
</dbReference>
<evidence type="ECO:0000256" key="2">
    <source>
        <dbReference type="ARBA" id="ARBA00022741"/>
    </source>
</evidence>
<evidence type="ECO:0000313" key="6">
    <source>
        <dbReference type="EMBL" id="KAK7686588.1"/>
    </source>
</evidence>
<organism evidence="6 7">
    <name type="scientific">Cerrena zonata</name>
    <dbReference type="NCBI Taxonomy" id="2478898"/>
    <lineage>
        <taxon>Eukaryota</taxon>
        <taxon>Fungi</taxon>
        <taxon>Dikarya</taxon>
        <taxon>Basidiomycota</taxon>
        <taxon>Agaricomycotina</taxon>
        <taxon>Agaricomycetes</taxon>
        <taxon>Polyporales</taxon>
        <taxon>Cerrenaceae</taxon>
        <taxon>Cerrena</taxon>
    </lineage>
</organism>
<keyword evidence="2" id="KW-0547">Nucleotide-binding</keyword>
<keyword evidence="4" id="KW-0067">ATP-binding</keyword>
<name>A0AAW0FYJ7_9APHY</name>
<keyword evidence="7" id="KW-1185">Reference proteome</keyword>
<dbReference type="InterPro" id="IPR011009">
    <property type="entry name" value="Kinase-like_dom_sf"/>
</dbReference>
<dbReference type="InterPro" id="IPR000719">
    <property type="entry name" value="Prot_kinase_dom"/>
</dbReference>
<dbReference type="PANTHER" id="PTHR44329:SF288">
    <property type="entry name" value="MITOGEN-ACTIVATED PROTEIN KINASE KINASE KINASE 20"/>
    <property type="match status" value="1"/>
</dbReference>
<dbReference type="GO" id="GO:0004674">
    <property type="term" value="F:protein serine/threonine kinase activity"/>
    <property type="evidence" value="ECO:0007669"/>
    <property type="project" value="TreeGrafter"/>
</dbReference>
<keyword evidence="1" id="KW-0808">Transferase</keyword>
<dbReference type="InterPro" id="IPR051681">
    <property type="entry name" value="Ser/Thr_Kinases-Pseudokinases"/>
</dbReference>
<dbReference type="Gene3D" id="1.10.510.10">
    <property type="entry name" value="Transferase(Phosphotransferase) domain 1"/>
    <property type="match status" value="1"/>
</dbReference>
<evidence type="ECO:0000256" key="4">
    <source>
        <dbReference type="ARBA" id="ARBA00022840"/>
    </source>
</evidence>
<dbReference type="PANTHER" id="PTHR44329">
    <property type="entry name" value="SERINE/THREONINE-PROTEIN KINASE TNNI3K-RELATED"/>
    <property type="match status" value="1"/>
</dbReference>
<dbReference type="SUPFAM" id="SSF56112">
    <property type="entry name" value="Protein kinase-like (PK-like)"/>
    <property type="match status" value="1"/>
</dbReference>
<evidence type="ECO:0000256" key="3">
    <source>
        <dbReference type="ARBA" id="ARBA00022777"/>
    </source>
</evidence>
<feature type="domain" description="Protein kinase" evidence="5">
    <location>
        <begin position="115"/>
        <end position="352"/>
    </location>
</feature>
<accession>A0AAW0FYJ7</accession>
<dbReference type="Pfam" id="PF07714">
    <property type="entry name" value="PK_Tyr_Ser-Thr"/>
    <property type="match status" value="1"/>
</dbReference>
<dbReference type="Proteomes" id="UP001385951">
    <property type="component" value="Unassembled WGS sequence"/>
</dbReference>
<dbReference type="PROSITE" id="PS50011">
    <property type="entry name" value="PROTEIN_KINASE_DOM"/>
    <property type="match status" value="1"/>
</dbReference>
<keyword evidence="3" id="KW-0418">Kinase</keyword>
<comment type="caution">
    <text evidence="6">The sequence shown here is derived from an EMBL/GenBank/DDBJ whole genome shotgun (WGS) entry which is preliminary data.</text>
</comment>
<dbReference type="InterPro" id="IPR001245">
    <property type="entry name" value="Ser-Thr/Tyr_kinase_cat_dom"/>
</dbReference>
<sequence length="352" mass="40387">MNLQNSSTTTQQTIYSIDYRHYVDGDNTVTEPQDSHVPEGSDWLPVIPIINSIIKRGVAIPLTCSLSQRLLARRESFLAIRNALITCNDPNMIWKTWFSLEALYDELHWQSLHDFDRPSSISNRSYTIQASILNGQIVCVKRLRFVGTVSGSSLGYQFMKLKEQLAKWRKLEHHNVLQVLGVDANGDPRFPALVMPWLDSLQMRISPQNEKPTSSVLKGWISGTIEGLYYLHGQNIIHGALRASNVFLNKDGNPLLSDYGMADWHRCYMRDSPLDTCSEYRRWLAPEFYREGASQKTDVYSFGCLCIELYTGCQPRLFHDLSDVEFEWRRSENMLPKPRDPIAPMATDYGTR</sequence>
<protein>
    <recommendedName>
        <fullName evidence="5">Protein kinase domain-containing protein</fullName>
    </recommendedName>
</protein>
<dbReference type="GO" id="GO:0005524">
    <property type="term" value="F:ATP binding"/>
    <property type="evidence" value="ECO:0007669"/>
    <property type="project" value="UniProtKB-KW"/>
</dbReference>
<dbReference type="EMBL" id="JASBNA010000016">
    <property type="protein sequence ID" value="KAK7686588.1"/>
    <property type="molecule type" value="Genomic_DNA"/>
</dbReference>
<gene>
    <name evidence="6" type="ORF">QCA50_010188</name>
</gene>
<reference evidence="6 7" key="1">
    <citation type="submission" date="2022-09" db="EMBL/GenBank/DDBJ databases">
        <authorList>
            <person name="Palmer J.M."/>
        </authorList>
    </citation>
    <scope>NUCLEOTIDE SEQUENCE [LARGE SCALE GENOMIC DNA]</scope>
    <source>
        <strain evidence="6 7">DSM 7382</strain>
    </source>
</reference>